<organism evidence="1 2">
    <name type="scientific">Syncephalastrum racemosum</name>
    <name type="common">Filamentous fungus</name>
    <dbReference type="NCBI Taxonomy" id="13706"/>
    <lineage>
        <taxon>Eukaryota</taxon>
        <taxon>Fungi</taxon>
        <taxon>Fungi incertae sedis</taxon>
        <taxon>Mucoromycota</taxon>
        <taxon>Mucoromycotina</taxon>
        <taxon>Mucoromycetes</taxon>
        <taxon>Mucorales</taxon>
        <taxon>Syncephalastraceae</taxon>
        <taxon>Syncephalastrum</taxon>
    </lineage>
</organism>
<reference evidence="1 2" key="1">
    <citation type="submission" date="2016-07" db="EMBL/GenBank/DDBJ databases">
        <title>Pervasive Adenine N6-methylation of Active Genes in Fungi.</title>
        <authorList>
            <consortium name="DOE Joint Genome Institute"/>
            <person name="Mondo S.J."/>
            <person name="Dannebaum R.O."/>
            <person name="Kuo R.C."/>
            <person name="Labutti K."/>
            <person name="Haridas S."/>
            <person name="Kuo A."/>
            <person name="Salamov A."/>
            <person name="Ahrendt S.R."/>
            <person name="Lipzen A."/>
            <person name="Sullivan W."/>
            <person name="Andreopoulos W.B."/>
            <person name="Clum A."/>
            <person name="Lindquist E."/>
            <person name="Daum C."/>
            <person name="Ramamoorthy G.K."/>
            <person name="Gryganskyi A."/>
            <person name="Culley D."/>
            <person name="Magnuson J.K."/>
            <person name="James T.Y."/>
            <person name="O'Malley M.A."/>
            <person name="Stajich J.E."/>
            <person name="Spatafora J.W."/>
            <person name="Visel A."/>
            <person name="Grigoriev I.V."/>
        </authorList>
    </citation>
    <scope>NUCLEOTIDE SEQUENCE [LARGE SCALE GENOMIC DNA]</scope>
    <source>
        <strain evidence="1 2">NRRL 2496</strain>
    </source>
</reference>
<dbReference type="AlphaFoldDB" id="A0A1X2H5I3"/>
<accession>A0A1X2H5I3</accession>
<evidence type="ECO:0000313" key="1">
    <source>
        <dbReference type="EMBL" id="ORY93726.1"/>
    </source>
</evidence>
<keyword evidence="2" id="KW-1185">Reference proteome</keyword>
<dbReference type="EMBL" id="MCGN01000008">
    <property type="protein sequence ID" value="ORY93726.1"/>
    <property type="molecule type" value="Genomic_DNA"/>
</dbReference>
<comment type="caution">
    <text evidence="1">The sequence shown here is derived from an EMBL/GenBank/DDBJ whole genome shotgun (WGS) entry which is preliminary data.</text>
</comment>
<sequence length="154" mass="16939">MTTAVPETRHWLQWRGAWRWKGHFGQAGEARSQVPGKGGVFFGTCVDLDEEKAKEPSLKDSHNCAVYTGHVYGYNCLCLGITTSQRLTFLAAASTTAEIFIPGDPFRQRKTCCSIGLHLDTVVSDEACGSGSYHSVRAAEKVLFRGIRDSLAQR</sequence>
<dbReference type="InParanoid" id="A0A1X2H5I3"/>
<dbReference type="Proteomes" id="UP000242180">
    <property type="component" value="Unassembled WGS sequence"/>
</dbReference>
<evidence type="ECO:0000313" key="2">
    <source>
        <dbReference type="Proteomes" id="UP000242180"/>
    </source>
</evidence>
<proteinExistence type="predicted"/>
<protein>
    <submittedName>
        <fullName evidence="1">Uncharacterized protein</fullName>
    </submittedName>
</protein>
<name>A0A1X2H5I3_SYNRA</name>
<gene>
    <name evidence="1" type="ORF">BCR43DRAFT_516749</name>
</gene>